<evidence type="ECO:0000313" key="3">
    <source>
        <dbReference type="Proteomes" id="UP001256588"/>
    </source>
</evidence>
<dbReference type="PROSITE" id="PS51257">
    <property type="entry name" value="PROKAR_LIPOPROTEIN"/>
    <property type="match status" value="1"/>
</dbReference>
<sequence>MIKRFASVLLVGLLAACSAPAERTDTVMPTGGPDKATVTNEAECTAVGGQWTQLGRAPVKQCLRQTADAGKACTESEQCEGQCLAPEGSVDGTQVGGTCSVDTNPFGCQQRVRDGVASTICVD</sequence>
<feature type="chain" id="PRO_5045176177" description="Secreted protein" evidence="1">
    <location>
        <begin position="22"/>
        <end position="123"/>
    </location>
</feature>
<protein>
    <recommendedName>
        <fullName evidence="4">Secreted protein</fullName>
    </recommendedName>
</protein>
<comment type="caution">
    <text evidence="2">The sequence shown here is derived from an EMBL/GenBank/DDBJ whole genome shotgun (WGS) entry which is preliminary data.</text>
</comment>
<dbReference type="Proteomes" id="UP001256588">
    <property type="component" value="Unassembled WGS sequence"/>
</dbReference>
<keyword evidence="1" id="KW-0732">Signal</keyword>
<feature type="signal peptide" evidence="1">
    <location>
        <begin position="1"/>
        <end position="21"/>
    </location>
</feature>
<keyword evidence="3" id="KW-1185">Reference proteome</keyword>
<reference evidence="2 3" key="1">
    <citation type="submission" date="2023-07" db="EMBL/GenBank/DDBJ databases">
        <title>Sorghum-associated microbial communities from plants grown in Nebraska, USA.</title>
        <authorList>
            <person name="Schachtman D."/>
        </authorList>
    </citation>
    <scope>NUCLEOTIDE SEQUENCE [LARGE SCALE GENOMIC DNA]</scope>
    <source>
        <strain evidence="2 3">4099</strain>
    </source>
</reference>
<evidence type="ECO:0000313" key="2">
    <source>
        <dbReference type="EMBL" id="MDR7191530.1"/>
    </source>
</evidence>
<proteinExistence type="predicted"/>
<dbReference type="RefSeq" id="WP_310231854.1">
    <property type="nucleotide sequence ID" value="NZ_JAVDWO010000001.1"/>
</dbReference>
<accession>A0ABU1XS18</accession>
<evidence type="ECO:0008006" key="4">
    <source>
        <dbReference type="Google" id="ProtNLM"/>
    </source>
</evidence>
<evidence type="ECO:0000256" key="1">
    <source>
        <dbReference type="SAM" id="SignalP"/>
    </source>
</evidence>
<dbReference type="EMBL" id="JAVDWO010000001">
    <property type="protein sequence ID" value="MDR7191530.1"/>
    <property type="molecule type" value="Genomic_DNA"/>
</dbReference>
<gene>
    <name evidence="2" type="ORF">J2W68_000232</name>
</gene>
<name>A0ABU1XS18_9GAMM</name>
<organism evidence="2 3">
    <name type="scientific">Luteimonas terrae</name>
    <dbReference type="NCBI Taxonomy" id="1530191"/>
    <lineage>
        <taxon>Bacteria</taxon>
        <taxon>Pseudomonadati</taxon>
        <taxon>Pseudomonadota</taxon>
        <taxon>Gammaproteobacteria</taxon>
        <taxon>Lysobacterales</taxon>
        <taxon>Lysobacteraceae</taxon>
        <taxon>Luteimonas</taxon>
    </lineage>
</organism>